<dbReference type="CDD" id="cd07814">
    <property type="entry name" value="SRPBCC_CalC_Aha1-like"/>
    <property type="match status" value="1"/>
</dbReference>
<comment type="similarity">
    <text evidence="1">Belongs to the AHA1 family.</text>
</comment>
<feature type="domain" description="Activator of Hsp90 ATPase homologue 1/2-like C-terminal" evidence="2">
    <location>
        <begin position="12"/>
        <end position="132"/>
    </location>
</feature>
<dbReference type="SUPFAM" id="SSF55961">
    <property type="entry name" value="Bet v1-like"/>
    <property type="match status" value="1"/>
</dbReference>
<dbReference type="Pfam" id="PF08327">
    <property type="entry name" value="AHSA1"/>
    <property type="match status" value="1"/>
</dbReference>
<evidence type="ECO:0000256" key="1">
    <source>
        <dbReference type="ARBA" id="ARBA00006817"/>
    </source>
</evidence>
<dbReference type="InterPro" id="IPR013538">
    <property type="entry name" value="ASHA1/2-like_C"/>
</dbReference>
<evidence type="ECO:0000259" key="2">
    <source>
        <dbReference type="Pfam" id="PF08327"/>
    </source>
</evidence>
<keyword evidence="4" id="KW-1185">Reference proteome</keyword>
<dbReference type="AlphaFoldDB" id="A0AAE3H3E2"/>
<comment type="caution">
    <text evidence="3">The sequence shown here is derived from an EMBL/GenBank/DDBJ whole genome shotgun (WGS) entry which is preliminary data.</text>
</comment>
<name>A0AAE3H3E2_9BACT</name>
<dbReference type="EMBL" id="RJUF01000023">
    <property type="protein sequence ID" value="MCP9763274.1"/>
    <property type="molecule type" value="Genomic_DNA"/>
</dbReference>
<dbReference type="Gene3D" id="3.30.530.20">
    <property type="match status" value="1"/>
</dbReference>
<proteinExistence type="inferred from homology"/>
<protein>
    <submittedName>
        <fullName evidence="3">SRPBCC domain-containing protein</fullName>
    </submittedName>
</protein>
<evidence type="ECO:0000313" key="4">
    <source>
        <dbReference type="Proteomes" id="UP001204144"/>
    </source>
</evidence>
<sequence>MKPDIVISRVFDADISLVWRAITEKELMKEWYFDLEKFEPIVGFRFEFKGGHEDGIQYNHLCEITEVEFEKKLTYSWKYEGYEGLSFVSFELSSENNKTQLDFTHSGLLSFPSSNPDFAVHNFEQGWTHFIDHALPQFLIKNI</sequence>
<dbReference type="Proteomes" id="UP001204144">
    <property type="component" value="Unassembled WGS sequence"/>
</dbReference>
<organism evidence="3 4">
    <name type="scientific">Lacihabitans soyangensis</name>
    <dbReference type="NCBI Taxonomy" id="869394"/>
    <lineage>
        <taxon>Bacteria</taxon>
        <taxon>Pseudomonadati</taxon>
        <taxon>Bacteroidota</taxon>
        <taxon>Cytophagia</taxon>
        <taxon>Cytophagales</taxon>
        <taxon>Leadbetterellaceae</taxon>
        <taxon>Lacihabitans</taxon>
    </lineage>
</organism>
<reference evidence="3 4" key="1">
    <citation type="submission" date="2018-11" db="EMBL/GenBank/DDBJ databases">
        <title>Novel bacteria species description.</title>
        <authorList>
            <person name="Han J.-H."/>
        </authorList>
    </citation>
    <scope>NUCLEOTIDE SEQUENCE [LARGE SCALE GENOMIC DNA]</scope>
    <source>
        <strain evidence="3 4">KCTC23259</strain>
    </source>
</reference>
<dbReference type="RefSeq" id="WP_255037056.1">
    <property type="nucleotide sequence ID" value="NZ_RJUF01000023.1"/>
</dbReference>
<evidence type="ECO:0000313" key="3">
    <source>
        <dbReference type="EMBL" id="MCP9763274.1"/>
    </source>
</evidence>
<dbReference type="InterPro" id="IPR023393">
    <property type="entry name" value="START-like_dom_sf"/>
</dbReference>
<gene>
    <name evidence="3" type="ORF">EGI31_09920</name>
</gene>
<accession>A0AAE3H3E2</accession>